<dbReference type="Proteomes" id="UP000475325">
    <property type="component" value="Unassembled WGS sequence"/>
</dbReference>
<dbReference type="SUPFAM" id="SSF54695">
    <property type="entry name" value="POZ domain"/>
    <property type="match status" value="1"/>
</dbReference>
<dbReference type="PANTHER" id="PTHR47843:SF5">
    <property type="entry name" value="BTB_POZ DOMAIN PROTEIN"/>
    <property type="match status" value="1"/>
</dbReference>
<evidence type="ECO:0000259" key="1">
    <source>
        <dbReference type="PROSITE" id="PS50097"/>
    </source>
</evidence>
<dbReference type="Pfam" id="PF00651">
    <property type="entry name" value="BTB"/>
    <property type="match status" value="1"/>
</dbReference>
<dbReference type="EMBL" id="WIQZ01000027">
    <property type="protein sequence ID" value="KAF3136935.1"/>
    <property type="molecule type" value="Genomic_DNA"/>
</dbReference>
<reference evidence="4 5" key="1">
    <citation type="submission" date="2019-06" db="EMBL/GenBank/DDBJ databases">
        <authorList>
            <person name="Palmer J.M."/>
        </authorList>
    </citation>
    <scope>NUCLEOTIDE SEQUENCE [LARGE SCALE GENOMIC DNA]</scope>
    <source>
        <strain evidence="2 4">TWF102</strain>
        <strain evidence="3 5">TWF703</strain>
    </source>
</reference>
<feature type="domain" description="BTB" evidence="1">
    <location>
        <begin position="34"/>
        <end position="99"/>
    </location>
</feature>
<dbReference type="InterPro" id="IPR011333">
    <property type="entry name" value="SKP1/BTB/POZ_sf"/>
</dbReference>
<dbReference type="CDD" id="cd18186">
    <property type="entry name" value="BTB_POZ_ZBTB_KLHL-like"/>
    <property type="match status" value="1"/>
</dbReference>
<dbReference type="Gene3D" id="3.30.710.10">
    <property type="entry name" value="Potassium Channel Kv1.1, Chain A"/>
    <property type="match status" value="1"/>
</dbReference>
<comment type="caution">
    <text evidence="2">The sequence shown here is derived from an EMBL/GenBank/DDBJ whole genome shotgun (WGS) entry which is preliminary data.</text>
</comment>
<dbReference type="AlphaFoldDB" id="A0A7C8JD31"/>
<dbReference type="PROSITE" id="PS50097">
    <property type="entry name" value="BTB"/>
    <property type="match status" value="1"/>
</dbReference>
<dbReference type="EMBL" id="WIQW01000015">
    <property type="protein sequence ID" value="KAF3104973.1"/>
    <property type="molecule type" value="Genomic_DNA"/>
</dbReference>
<dbReference type="PANTHER" id="PTHR47843">
    <property type="entry name" value="BTB DOMAIN-CONTAINING PROTEIN-RELATED"/>
    <property type="match status" value="1"/>
</dbReference>
<organism evidence="2 4">
    <name type="scientific">Orbilia oligospora</name>
    <name type="common">Nematode-trapping fungus</name>
    <name type="synonym">Arthrobotrys oligospora</name>
    <dbReference type="NCBI Taxonomy" id="2813651"/>
    <lineage>
        <taxon>Eukaryota</taxon>
        <taxon>Fungi</taxon>
        <taxon>Dikarya</taxon>
        <taxon>Ascomycota</taxon>
        <taxon>Pezizomycotina</taxon>
        <taxon>Orbiliomycetes</taxon>
        <taxon>Orbiliales</taxon>
        <taxon>Orbiliaceae</taxon>
        <taxon>Orbilia</taxon>
    </lineage>
</organism>
<sequence>MSSLLVKGTAGNETGDPLGGEPVLRFMLKNPEYSDMTVFAGVHQTPFKLHRAVICIRSGFFKACCDSSSFKEGTTKAVYLAEIEPEVFEKVVLWLYEERFGYIWMDGHEYLKLIQAADLLKVESLRMDILNEFYSKCGHWFLKHDILPDTAEELLGSFVKICQFCQETDLTILICIMKELLSYVKVTPKMVLTGLTDGSFGKTFMAALVGAQSETECSECGVKMIEDGGERKRPCARRGYRARPDRTG</sequence>
<evidence type="ECO:0000313" key="2">
    <source>
        <dbReference type="EMBL" id="KAF3104973.1"/>
    </source>
</evidence>
<proteinExistence type="predicted"/>
<evidence type="ECO:0000313" key="3">
    <source>
        <dbReference type="EMBL" id="KAF3136935.1"/>
    </source>
</evidence>
<gene>
    <name evidence="2" type="ORF">TWF102_002734</name>
    <name evidence="3" type="ORF">TWF703_005255</name>
</gene>
<evidence type="ECO:0000313" key="5">
    <source>
        <dbReference type="Proteomes" id="UP000480548"/>
    </source>
</evidence>
<name>A0A7C8JD31_ORBOL</name>
<dbReference type="SMART" id="SM00225">
    <property type="entry name" value="BTB"/>
    <property type="match status" value="1"/>
</dbReference>
<protein>
    <recommendedName>
        <fullName evidence="1">BTB domain-containing protein</fullName>
    </recommendedName>
</protein>
<dbReference type="Proteomes" id="UP000480548">
    <property type="component" value="Unassembled WGS sequence"/>
</dbReference>
<accession>A0A7C8JD31</accession>
<dbReference type="InterPro" id="IPR000210">
    <property type="entry name" value="BTB/POZ_dom"/>
</dbReference>
<evidence type="ECO:0000313" key="4">
    <source>
        <dbReference type="Proteomes" id="UP000475325"/>
    </source>
</evidence>